<dbReference type="EMBL" id="MN739435">
    <property type="protein sequence ID" value="QHT04604.1"/>
    <property type="molecule type" value="Genomic_DNA"/>
</dbReference>
<sequence>MHDTYKIEGAEHFVHSGQKAVMNDPNFEPDFQKRLQEFKDLVVRLVAENKPASFIHFGDGDWYFLKGQSVGSAKPGKRALSVSYDKIDIPRFREGFLKCDYYCVEYMEPQNRPRLYEIYPQLKEPGKTIPTEFLYGLVSSRWFFRQFKGKIGLIGAGEKLDLIKELMKRSEYRDYLGLDKFNDYIKIPQKFACDNVDNTIEMVKKQLLSADPETKVYLYGVGHVKSELIHHLPKIKNAIYLDVGGGIDGIAGILDPERPYAYGWTNYRLKNYDYGKIDHLAYNTGKDNKLKVLS</sequence>
<name>A0A6C0CLS2_9ZZZZ</name>
<accession>A0A6C0CLS2</accession>
<proteinExistence type="predicted"/>
<organism evidence="1">
    <name type="scientific">viral metagenome</name>
    <dbReference type="NCBI Taxonomy" id="1070528"/>
    <lineage>
        <taxon>unclassified sequences</taxon>
        <taxon>metagenomes</taxon>
        <taxon>organismal metagenomes</taxon>
    </lineage>
</organism>
<dbReference type="AlphaFoldDB" id="A0A6C0CLS2"/>
<evidence type="ECO:0000313" key="1">
    <source>
        <dbReference type="EMBL" id="QHT04604.1"/>
    </source>
</evidence>
<reference evidence="1" key="1">
    <citation type="journal article" date="2020" name="Nature">
        <title>Giant virus diversity and host interactions through global metagenomics.</title>
        <authorList>
            <person name="Schulz F."/>
            <person name="Roux S."/>
            <person name="Paez-Espino D."/>
            <person name="Jungbluth S."/>
            <person name="Walsh D.A."/>
            <person name="Denef V.J."/>
            <person name="McMahon K.D."/>
            <person name="Konstantinidis K.T."/>
            <person name="Eloe-Fadrosh E.A."/>
            <person name="Kyrpides N.C."/>
            <person name="Woyke T."/>
        </authorList>
    </citation>
    <scope>NUCLEOTIDE SEQUENCE</scope>
    <source>
        <strain evidence="1">GVMAG-M-3300021343-4</strain>
    </source>
</reference>
<protein>
    <submittedName>
        <fullName evidence="1">Uncharacterized protein</fullName>
    </submittedName>
</protein>